<dbReference type="SUPFAM" id="SSF52047">
    <property type="entry name" value="RNI-like"/>
    <property type="match status" value="1"/>
</dbReference>
<sequence length="599" mass="67904">MPSATDRISETGQEEHLANDVIVKLNIRDDCENAFVKHSSLTDGRFNAGNNACSSSGRPTAPHVVSIPLVLSSQTSAMTAEEAFQRCRELELQLLAEQKMVSKLKYQLEQSERMLSQLRSVHSKCPFDTKFEDLPEELIVMIFSYLSSDLLLDVVSQVCHQWQRLCRDRMLWSKISVKKDLNEIIRAMTVAPCLQSVLIPSEYLTAHDDDGDEVLQVLTRSPCRVRSLTLPDYQPIALRMVRNQMGYLRHLHLHSWWDHQRVEVREDLWRTVAELDLVSLTLHEYDGRNSYFHTDWRPAAGQLRSLRHLDLYCKLVPQPSPRGPRGGVVDALVEASQDTLETVSLPPKTEGRVVEALARCAQLREANVPFLEEARALEACPLLETLELNSEWLEHKAVRALVPRVARVLRGSALTHRLRTLFFQGMTVGCRELLRAVADMRGLRYVRIHNFGEPEAAAALPAVLAELTRLERFTVATMPAPEVLDAIGPEVCPGLRELTLIGWCHDDDLGCRVPAALRLLRQRPGLHVFLDLGLGVKGLLENAYPQCMRAHARVCEDESLWHRFHPVMVNHDPRGCSWCKDMVEPYANVVDMRGKLNDE</sequence>
<dbReference type="InterPro" id="IPR032675">
    <property type="entry name" value="LRR_dom_sf"/>
</dbReference>
<dbReference type="AlphaFoldDB" id="A0AAE1LTE5"/>
<dbReference type="GO" id="GO:0006396">
    <property type="term" value="P:RNA processing"/>
    <property type="evidence" value="ECO:0007669"/>
    <property type="project" value="InterPro"/>
</dbReference>
<reference evidence="3" key="2">
    <citation type="journal article" date="2023" name="BMC Genomics">
        <title>Pest status, molecular evolution, and epigenetic factors derived from the genome assembly of Frankliniella fusca, a thysanopteran phytovirus vector.</title>
        <authorList>
            <person name="Catto M.A."/>
            <person name="Labadie P.E."/>
            <person name="Jacobson A.L."/>
            <person name="Kennedy G.G."/>
            <person name="Srinivasan R."/>
            <person name="Hunt B.G."/>
        </authorList>
    </citation>
    <scope>NUCLEOTIDE SEQUENCE</scope>
    <source>
        <strain evidence="3">PL_HMW_Pooled</strain>
    </source>
</reference>
<dbReference type="Pfam" id="PF12937">
    <property type="entry name" value="F-box-like"/>
    <property type="match status" value="1"/>
</dbReference>
<dbReference type="EMBL" id="JAHWGI010001424">
    <property type="protein sequence ID" value="KAK3931398.1"/>
    <property type="molecule type" value="Genomic_DNA"/>
</dbReference>
<reference evidence="3" key="1">
    <citation type="submission" date="2021-07" db="EMBL/GenBank/DDBJ databases">
        <authorList>
            <person name="Catto M.A."/>
            <person name="Jacobson A."/>
            <person name="Kennedy G."/>
            <person name="Labadie P."/>
            <person name="Hunt B.G."/>
            <person name="Srinivasan R."/>
        </authorList>
    </citation>
    <scope>NUCLEOTIDE SEQUENCE</scope>
    <source>
        <strain evidence="3">PL_HMW_Pooled</strain>
        <tissue evidence="3">Head</tissue>
    </source>
</reference>
<feature type="domain" description="A to I editase" evidence="1">
    <location>
        <begin position="259"/>
        <end position="556"/>
    </location>
</feature>
<dbReference type="InterPro" id="IPR001810">
    <property type="entry name" value="F-box_dom"/>
</dbReference>
<proteinExistence type="predicted"/>
<dbReference type="InterPro" id="IPR002466">
    <property type="entry name" value="A_deamin"/>
</dbReference>
<feature type="domain" description="F-box" evidence="2">
    <location>
        <begin position="128"/>
        <end position="175"/>
    </location>
</feature>
<dbReference type="Proteomes" id="UP001219518">
    <property type="component" value="Unassembled WGS sequence"/>
</dbReference>
<name>A0AAE1LTE5_9NEOP</name>
<dbReference type="SUPFAM" id="SSF81383">
    <property type="entry name" value="F-box domain"/>
    <property type="match status" value="1"/>
</dbReference>
<keyword evidence="4" id="KW-1185">Reference proteome</keyword>
<dbReference type="Gene3D" id="3.80.10.10">
    <property type="entry name" value="Ribonuclease Inhibitor"/>
    <property type="match status" value="1"/>
</dbReference>
<dbReference type="PROSITE" id="PS50181">
    <property type="entry name" value="FBOX"/>
    <property type="match status" value="1"/>
</dbReference>
<dbReference type="PANTHER" id="PTHR38926:SF72">
    <property type="entry name" value="IM:7136021-RELATED"/>
    <property type="match status" value="1"/>
</dbReference>
<dbReference type="GO" id="GO:0004000">
    <property type="term" value="F:adenosine deaminase activity"/>
    <property type="evidence" value="ECO:0007669"/>
    <property type="project" value="InterPro"/>
</dbReference>
<evidence type="ECO:0000313" key="3">
    <source>
        <dbReference type="EMBL" id="KAK3931398.1"/>
    </source>
</evidence>
<evidence type="ECO:0000259" key="2">
    <source>
        <dbReference type="PROSITE" id="PS50181"/>
    </source>
</evidence>
<dbReference type="SMART" id="SM00256">
    <property type="entry name" value="FBOX"/>
    <property type="match status" value="1"/>
</dbReference>
<comment type="caution">
    <text evidence="3">The sequence shown here is derived from an EMBL/GenBank/DDBJ whole genome shotgun (WGS) entry which is preliminary data.</text>
</comment>
<organism evidence="3 4">
    <name type="scientific">Frankliniella fusca</name>
    <dbReference type="NCBI Taxonomy" id="407009"/>
    <lineage>
        <taxon>Eukaryota</taxon>
        <taxon>Metazoa</taxon>
        <taxon>Ecdysozoa</taxon>
        <taxon>Arthropoda</taxon>
        <taxon>Hexapoda</taxon>
        <taxon>Insecta</taxon>
        <taxon>Pterygota</taxon>
        <taxon>Neoptera</taxon>
        <taxon>Paraneoptera</taxon>
        <taxon>Thysanoptera</taxon>
        <taxon>Terebrantia</taxon>
        <taxon>Thripoidea</taxon>
        <taxon>Thripidae</taxon>
        <taxon>Frankliniella</taxon>
    </lineage>
</organism>
<evidence type="ECO:0000259" key="1">
    <source>
        <dbReference type="PROSITE" id="PS50141"/>
    </source>
</evidence>
<dbReference type="PROSITE" id="PS50141">
    <property type="entry name" value="A_DEAMIN_EDITASE"/>
    <property type="match status" value="1"/>
</dbReference>
<dbReference type="GO" id="GO:0003723">
    <property type="term" value="F:RNA binding"/>
    <property type="evidence" value="ECO:0007669"/>
    <property type="project" value="InterPro"/>
</dbReference>
<protein>
    <submittedName>
        <fullName evidence="3">F-box protein</fullName>
    </submittedName>
</protein>
<gene>
    <name evidence="3" type="ORF">KUF71_025880</name>
</gene>
<evidence type="ECO:0000313" key="4">
    <source>
        <dbReference type="Proteomes" id="UP001219518"/>
    </source>
</evidence>
<accession>A0AAE1LTE5</accession>
<dbReference type="InterPro" id="IPR036047">
    <property type="entry name" value="F-box-like_dom_sf"/>
</dbReference>
<dbReference type="PANTHER" id="PTHR38926">
    <property type="entry name" value="F-BOX DOMAIN CONTAINING PROTEIN, EXPRESSED"/>
    <property type="match status" value="1"/>
</dbReference>